<dbReference type="AlphaFoldDB" id="A0A830HIT7"/>
<reference evidence="8" key="1">
    <citation type="submission" date="2020-10" db="EMBL/GenBank/DDBJ databases">
        <title>Unveiling of a novel bifunctional photoreceptor, Dualchrome1, isolated from a cosmopolitan green alga.</title>
        <authorList>
            <person name="Suzuki S."/>
            <person name="Kawachi M."/>
        </authorList>
    </citation>
    <scope>NUCLEOTIDE SEQUENCE</scope>
    <source>
        <strain evidence="8">NIES 2893</strain>
    </source>
</reference>
<evidence type="ECO:0000256" key="3">
    <source>
        <dbReference type="ARBA" id="ARBA00022898"/>
    </source>
</evidence>
<gene>
    <name evidence="8" type="ORF">PPROV_000395100</name>
</gene>
<comment type="caution">
    <text evidence="8">The sequence shown here is derived from an EMBL/GenBank/DDBJ whole genome shotgun (WGS) entry which is preliminary data.</text>
</comment>
<dbReference type="EMBL" id="BNJQ01000009">
    <property type="protein sequence ID" value="GHP05199.1"/>
    <property type="molecule type" value="Genomic_DNA"/>
</dbReference>
<organism evidence="8 9">
    <name type="scientific">Pycnococcus provasolii</name>
    <dbReference type="NCBI Taxonomy" id="41880"/>
    <lineage>
        <taxon>Eukaryota</taxon>
        <taxon>Viridiplantae</taxon>
        <taxon>Chlorophyta</taxon>
        <taxon>Pseudoscourfieldiophyceae</taxon>
        <taxon>Pseudoscourfieldiales</taxon>
        <taxon>Pycnococcaceae</taxon>
        <taxon>Pycnococcus</taxon>
    </lineage>
</organism>
<evidence type="ECO:0000259" key="7">
    <source>
        <dbReference type="Pfam" id="PF00291"/>
    </source>
</evidence>
<keyword evidence="9" id="KW-1185">Reference proteome</keyword>
<dbReference type="PANTHER" id="PTHR43780">
    <property type="entry name" value="1-AMINOCYCLOPROPANE-1-CARBOXYLATE DEAMINASE-RELATED"/>
    <property type="match status" value="1"/>
</dbReference>
<feature type="domain" description="Tryptophan synthase beta chain-like PALP" evidence="7">
    <location>
        <begin position="79"/>
        <end position="380"/>
    </location>
</feature>
<dbReference type="GO" id="GO:0019148">
    <property type="term" value="F:D-cysteine desulfhydrase activity"/>
    <property type="evidence" value="ECO:0007669"/>
    <property type="project" value="TreeGrafter"/>
</dbReference>
<dbReference type="PIRSF" id="PIRSF006278">
    <property type="entry name" value="ACCD_DCysDesulf"/>
    <property type="match status" value="1"/>
</dbReference>
<dbReference type="OrthoDB" id="10266364at2759"/>
<dbReference type="InterPro" id="IPR036052">
    <property type="entry name" value="TrpB-like_PALP_sf"/>
</dbReference>
<sequence length="393" mass="41642">MKSAASASASAPRALRAPAAPRARSGARTIIAQASPSSHGKPIAKAATVASESAVNMETASPEALRAKLQEFGRREYVVHDTPIDAMPRLSQVLDNGVQLFVKRDDLLPLAGGGSKTRKLDYVMQEALDQGADVIVTSGAVQSNHCRLTASAAAREGIECHLVLEERVPGSYDVAAGGNNYTFDLLHAERHAAGLGEVPKVQDELVAKLEAEGKKVYVIPGGASNPLGSVGYARAALEIVEYAEENGPFDAIVTCSGSGGTHSGMLAGLRAAGDQTPVYGISVRFDEKTQKERIHAQYVEVAKLFGNDAPIDDVIIRDDQVGPGYSLPTENMEEALELMACHESILLDPVYTAKGFAGLVAMVREGAFPEGSKVLFLHTGGAPSLYHYRTLRH</sequence>
<dbReference type="PANTHER" id="PTHR43780:SF2">
    <property type="entry name" value="1-AMINOCYCLOPROPANE-1-CARBOXYLATE DEAMINASE-RELATED"/>
    <property type="match status" value="1"/>
</dbReference>
<evidence type="ECO:0000313" key="8">
    <source>
        <dbReference type="EMBL" id="GHP05199.1"/>
    </source>
</evidence>
<protein>
    <recommendedName>
        <fullName evidence="7">Tryptophan synthase beta chain-like PALP domain-containing protein</fullName>
    </recommendedName>
</protein>
<evidence type="ECO:0000256" key="1">
    <source>
        <dbReference type="ARBA" id="ARBA00001933"/>
    </source>
</evidence>
<keyword evidence="3 5" id="KW-0663">Pyridoxal phosphate</keyword>
<proteinExistence type="inferred from homology"/>
<feature type="modified residue" description="N6-(pyridoxal phosphate)lysine" evidence="5">
    <location>
        <position position="116"/>
    </location>
</feature>
<comment type="similarity">
    <text evidence="2">Belongs to the ACC deaminase/D-cysteine desulfhydrase family.</text>
</comment>
<evidence type="ECO:0000256" key="6">
    <source>
        <dbReference type="SAM" id="MobiDB-lite"/>
    </source>
</evidence>
<dbReference type="SUPFAM" id="SSF53686">
    <property type="entry name" value="Tryptophan synthase beta subunit-like PLP-dependent enzymes"/>
    <property type="match status" value="1"/>
</dbReference>
<name>A0A830HIT7_9CHLO</name>
<evidence type="ECO:0000256" key="2">
    <source>
        <dbReference type="ARBA" id="ARBA00008639"/>
    </source>
</evidence>
<dbReference type="Pfam" id="PF00291">
    <property type="entry name" value="PALP"/>
    <property type="match status" value="1"/>
</dbReference>
<dbReference type="Gene3D" id="3.40.50.1100">
    <property type="match status" value="2"/>
</dbReference>
<comment type="cofactor">
    <cofactor evidence="1">
        <name>pyridoxal 5'-phosphate</name>
        <dbReference type="ChEBI" id="CHEBI:597326"/>
    </cofactor>
</comment>
<evidence type="ECO:0000256" key="5">
    <source>
        <dbReference type="PIRSR" id="PIRSR006278-2"/>
    </source>
</evidence>
<evidence type="ECO:0000256" key="4">
    <source>
        <dbReference type="PIRSR" id="PIRSR006278-1"/>
    </source>
</evidence>
<accession>A0A830HIT7</accession>
<dbReference type="InterPro" id="IPR027278">
    <property type="entry name" value="ACCD_DCysDesulf"/>
</dbReference>
<dbReference type="Proteomes" id="UP000660262">
    <property type="component" value="Unassembled WGS sequence"/>
</dbReference>
<feature type="region of interest" description="Disordered" evidence="6">
    <location>
        <begin position="1"/>
        <end position="26"/>
    </location>
</feature>
<dbReference type="InterPro" id="IPR001926">
    <property type="entry name" value="TrpB-like_PALP"/>
</dbReference>
<evidence type="ECO:0000313" key="9">
    <source>
        <dbReference type="Proteomes" id="UP000660262"/>
    </source>
</evidence>
<feature type="active site" description="Nucleophile" evidence="4">
    <location>
        <position position="143"/>
    </location>
</feature>